<sequence>MNEDQLVSAVRSTAEIDSVDEGARAIRATLQVLGQRITGGETKDLASQLPKTFADALPQTGAGERFAIDEFYRRVAAAEGAERTEQQARRHSRAVMAALKVAMPQEFDHIAAQLPADYGDLLGTEPVQH</sequence>
<comment type="caution">
    <text evidence="1">The sequence shown here is derived from an EMBL/GenBank/DDBJ whole genome shotgun (WGS) entry which is preliminary data.</text>
</comment>
<organism evidence="1 2">
    <name type="scientific">Nocardia amamiensis</name>
    <dbReference type="NCBI Taxonomy" id="404578"/>
    <lineage>
        <taxon>Bacteria</taxon>
        <taxon>Bacillati</taxon>
        <taxon>Actinomycetota</taxon>
        <taxon>Actinomycetes</taxon>
        <taxon>Mycobacteriales</taxon>
        <taxon>Nocardiaceae</taxon>
        <taxon>Nocardia</taxon>
    </lineage>
</organism>
<reference evidence="1 2" key="1">
    <citation type="submission" date="2020-10" db="EMBL/GenBank/DDBJ databases">
        <title>Identification of Nocardia species via Next-generation sequencing and recognition of intraspecies genetic diversity.</title>
        <authorList>
            <person name="Li P."/>
            <person name="Li P."/>
            <person name="Lu B."/>
        </authorList>
    </citation>
    <scope>NUCLEOTIDE SEQUENCE [LARGE SCALE GENOMIC DNA]</scope>
    <source>
        <strain evidence="1 2">BJ06-0157</strain>
    </source>
</reference>
<gene>
    <name evidence="1" type="ORF">IU459_27720</name>
</gene>
<evidence type="ECO:0000313" key="1">
    <source>
        <dbReference type="EMBL" id="MBF6301301.1"/>
    </source>
</evidence>
<accession>A0ABS0CY64</accession>
<dbReference type="InterPro" id="IPR038282">
    <property type="entry name" value="DUF2267_sf"/>
</dbReference>
<dbReference type="EMBL" id="JADLQX010000025">
    <property type="protein sequence ID" value="MBF6301301.1"/>
    <property type="molecule type" value="Genomic_DNA"/>
</dbReference>
<dbReference type="Proteomes" id="UP000702209">
    <property type="component" value="Unassembled WGS sequence"/>
</dbReference>
<dbReference type="InterPro" id="IPR018727">
    <property type="entry name" value="DUF2267"/>
</dbReference>
<name>A0ABS0CY64_9NOCA</name>
<protein>
    <submittedName>
        <fullName evidence="1">DUF2267 domain-containing protein</fullName>
    </submittedName>
</protein>
<keyword evidence="2" id="KW-1185">Reference proteome</keyword>
<dbReference type="Gene3D" id="1.10.490.110">
    <property type="entry name" value="Uncharacterized conserved protein DUF2267"/>
    <property type="match status" value="1"/>
</dbReference>
<dbReference type="RefSeq" id="WP_195132522.1">
    <property type="nucleotide sequence ID" value="NZ_JADLQX010000025.1"/>
</dbReference>
<dbReference type="Pfam" id="PF10025">
    <property type="entry name" value="DUF2267"/>
    <property type="match status" value="1"/>
</dbReference>
<evidence type="ECO:0000313" key="2">
    <source>
        <dbReference type="Proteomes" id="UP000702209"/>
    </source>
</evidence>
<proteinExistence type="predicted"/>